<organism evidence="2 3">
    <name type="scientific">Geodermatophilus ruber</name>
    <dbReference type="NCBI Taxonomy" id="504800"/>
    <lineage>
        <taxon>Bacteria</taxon>
        <taxon>Bacillati</taxon>
        <taxon>Actinomycetota</taxon>
        <taxon>Actinomycetes</taxon>
        <taxon>Geodermatophilales</taxon>
        <taxon>Geodermatophilaceae</taxon>
        <taxon>Geodermatophilus</taxon>
    </lineage>
</organism>
<dbReference type="AlphaFoldDB" id="A0A1I4KN25"/>
<evidence type="ECO:0000313" key="3">
    <source>
        <dbReference type="Proteomes" id="UP000199152"/>
    </source>
</evidence>
<accession>A0A1I4KN25</accession>
<dbReference type="SUPFAM" id="SSF52540">
    <property type="entry name" value="P-loop containing nucleoside triphosphate hydrolases"/>
    <property type="match status" value="1"/>
</dbReference>
<dbReference type="InterPro" id="IPR027417">
    <property type="entry name" value="P-loop_NTPase"/>
</dbReference>
<feature type="region of interest" description="Disordered" evidence="1">
    <location>
        <begin position="13"/>
        <end position="39"/>
    </location>
</feature>
<dbReference type="Proteomes" id="UP000199152">
    <property type="component" value="Unassembled WGS sequence"/>
</dbReference>
<evidence type="ECO:0000256" key="1">
    <source>
        <dbReference type="SAM" id="MobiDB-lite"/>
    </source>
</evidence>
<proteinExistence type="predicted"/>
<dbReference type="Gene3D" id="3.40.50.300">
    <property type="entry name" value="P-loop containing nucleotide triphosphate hydrolases"/>
    <property type="match status" value="1"/>
</dbReference>
<keyword evidence="3" id="KW-1185">Reference proteome</keyword>
<dbReference type="GO" id="GO:0090374">
    <property type="term" value="P:oligopeptide export from mitochondrion"/>
    <property type="evidence" value="ECO:0007669"/>
    <property type="project" value="TreeGrafter"/>
</dbReference>
<dbReference type="PANTHER" id="PTHR43394:SF1">
    <property type="entry name" value="ATP-BINDING CASSETTE SUB-FAMILY B MEMBER 10, MITOCHONDRIAL"/>
    <property type="match status" value="1"/>
</dbReference>
<evidence type="ECO:0000313" key="2">
    <source>
        <dbReference type="EMBL" id="SFL79969.1"/>
    </source>
</evidence>
<feature type="compositionally biased region" description="Gly residues" evidence="1">
    <location>
        <begin position="13"/>
        <end position="36"/>
    </location>
</feature>
<dbReference type="EMBL" id="FOSW01000018">
    <property type="protein sequence ID" value="SFL79969.1"/>
    <property type="molecule type" value="Genomic_DNA"/>
</dbReference>
<sequence length="167" mass="17508">MVRVNHRGPVPGGGGLGVLLGVQQGGEDPGQRGAVGGIEPSRPEAIARTLPRDPRVLVLDEATSALDTGTERAVQAALVEASRGRTTITIAHRLSTVGGADRIAVLSEGRVGERDARGARRAGRPLRRPARGRWAGRGPGRVGRERRGKGRDGAQVARCIPTEEVMP</sequence>
<protein>
    <recommendedName>
        <fullName evidence="4">ABC transporter</fullName>
    </recommendedName>
</protein>
<evidence type="ECO:0008006" key="4">
    <source>
        <dbReference type="Google" id="ProtNLM"/>
    </source>
</evidence>
<feature type="compositionally biased region" description="Basic residues" evidence="1">
    <location>
        <begin position="119"/>
        <end position="131"/>
    </location>
</feature>
<gene>
    <name evidence="2" type="ORF">SAMN04488085_11843</name>
</gene>
<dbReference type="PANTHER" id="PTHR43394">
    <property type="entry name" value="ATP-DEPENDENT PERMEASE MDL1, MITOCHONDRIAL"/>
    <property type="match status" value="1"/>
</dbReference>
<name>A0A1I4KN25_9ACTN</name>
<dbReference type="InterPro" id="IPR039421">
    <property type="entry name" value="Type_1_exporter"/>
</dbReference>
<dbReference type="InParanoid" id="A0A1I4KN25"/>
<feature type="region of interest" description="Disordered" evidence="1">
    <location>
        <begin position="115"/>
        <end position="167"/>
    </location>
</feature>
<dbReference type="STRING" id="504800.SAMN04488085_11843"/>
<reference evidence="2 3" key="1">
    <citation type="submission" date="2016-10" db="EMBL/GenBank/DDBJ databases">
        <authorList>
            <person name="de Groot N.N."/>
        </authorList>
    </citation>
    <scope>NUCLEOTIDE SEQUENCE [LARGE SCALE GENOMIC DNA]</scope>
    <source>
        <strain evidence="2 3">DSM 45317</strain>
    </source>
</reference>
<dbReference type="GO" id="GO:0015421">
    <property type="term" value="F:ABC-type oligopeptide transporter activity"/>
    <property type="evidence" value="ECO:0007669"/>
    <property type="project" value="TreeGrafter"/>
</dbReference>